<dbReference type="AlphaFoldDB" id="M5TXD2"/>
<keyword evidence="3" id="KW-1185">Reference proteome</keyword>
<sequence length="44" mass="4910">MTTNRNRESKGCRIVVPPENEYQLTDHAKTPSVEGHVTGNDNIT</sequence>
<feature type="region of interest" description="Disordered" evidence="1">
    <location>
        <begin position="25"/>
        <end position="44"/>
    </location>
</feature>
<comment type="caution">
    <text evidence="2">The sequence shown here is derived from an EMBL/GenBank/DDBJ whole genome shotgun (WGS) entry which is preliminary data.</text>
</comment>
<evidence type="ECO:0000313" key="2">
    <source>
        <dbReference type="EMBL" id="EMI53840.1"/>
    </source>
</evidence>
<name>M5TXD2_9BACT</name>
<dbReference type="PATRIC" id="fig|1263870.3.peg.5009"/>
<evidence type="ECO:0000256" key="1">
    <source>
        <dbReference type="SAM" id="MobiDB-lite"/>
    </source>
</evidence>
<gene>
    <name evidence="2" type="ORF">RSSM_04734</name>
</gene>
<evidence type="ECO:0000313" key="3">
    <source>
        <dbReference type="Proteomes" id="UP000011885"/>
    </source>
</evidence>
<organism evidence="2 3">
    <name type="scientific">Rhodopirellula sallentina SM41</name>
    <dbReference type="NCBI Taxonomy" id="1263870"/>
    <lineage>
        <taxon>Bacteria</taxon>
        <taxon>Pseudomonadati</taxon>
        <taxon>Planctomycetota</taxon>
        <taxon>Planctomycetia</taxon>
        <taxon>Pirellulales</taxon>
        <taxon>Pirellulaceae</taxon>
        <taxon>Rhodopirellula</taxon>
    </lineage>
</organism>
<accession>M5TXD2</accession>
<dbReference type="Proteomes" id="UP000011885">
    <property type="component" value="Unassembled WGS sequence"/>
</dbReference>
<reference evidence="2 3" key="1">
    <citation type="journal article" date="2013" name="Mar. Genomics">
        <title>Expression of sulfatases in Rhodopirellula baltica and the diversity of sulfatases in the genus Rhodopirellula.</title>
        <authorList>
            <person name="Wegner C.E."/>
            <person name="Richter-Heitmann T."/>
            <person name="Klindworth A."/>
            <person name="Klockow C."/>
            <person name="Richter M."/>
            <person name="Achstetter T."/>
            <person name="Glockner F.O."/>
            <person name="Harder J."/>
        </authorList>
    </citation>
    <scope>NUCLEOTIDE SEQUENCE [LARGE SCALE GENOMIC DNA]</scope>
    <source>
        <strain evidence="2 3">SM41</strain>
    </source>
</reference>
<dbReference type="EMBL" id="ANOH01000325">
    <property type="protein sequence ID" value="EMI53840.1"/>
    <property type="molecule type" value="Genomic_DNA"/>
</dbReference>
<proteinExistence type="predicted"/>
<protein>
    <submittedName>
        <fullName evidence="2">Uncharacterized protein</fullName>
    </submittedName>
</protein>